<organism evidence="1 2">
    <name type="scientific">Streptomyces cavourensis</name>
    <dbReference type="NCBI Taxonomy" id="67258"/>
    <lineage>
        <taxon>Bacteria</taxon>
        <taxon>Bacillati</taxon>
        <taxon>Actinomycetota</taxon>
        <taxon>Actinomycetes</taxon>
        <taxon>Kitasatosporales</taxon>
        <taxon>Streptomycetaceae</taxon>
        <taxon>Streptomyces</taxon>
    </lineage>
</organism>
<name>A0AAD0Q619_9ACTN</name>
<dbReference type="Proteomes" id="UP000253779">
    <property type="component" value="Chromosome"/>
</dbReference>
<evidence type="ECO:0000313" key="1">
    <source>
        <dbReference type="EMBL" id="AXI72519.1"/>
    </source>
</evidence>
<sequence>MQPIAEYTVSAHPDRCSVEIYDADAYLADEAAMKASRQQVVAGNGYHLYVHSLQSDIQVGVRIRIWPMARDVPGQAEGFTPVSLESETGILVIGQLTLGPAGEMELPRAGLYEGIASWTGRETVAAYHDDILRQINDDWGVEEISRAWRECPFTEEYVLDLSFSRPSTPDED</sequence>
<reference evidence="1 2" key="1">
    <citation type="submission" date="2018-07" db="EMBL/GenBank/DDBJ databases">
        <title>Complete genome sequence of soil actinomycete Streptomyces cavourensis tj430.</title>
        <authorList>
            <person name="Wang P."/>
            <person name="Huang Y."/>
        </authorList>
    </citation>
    <scope>NUCLEOTIDE SEQUENCE [LARGE SCALE GENOMIC DNA]</scope>
    <source>
        <strain evidence="1 2">TJ430</strain>
    </source>
</reference>
<gene>
    <name evidence="1" type="ORF">DTW94_15485</name>
</gene>
<dbReference type="EMBL" id="CP030930">
    <property type="protein sequence ID" value="AXI72519.1"/>
    <property type="molecule type" value="Genomic_DNA"/>
</dbReference>
<evidence type="ECO:0000313" key="2">
    <source>
        <dbReference type="Proteomes" id="UP000253779"/>
    </source>
</evidence>
<accession>A0AAD0Q619</accession>
<protein>
    <submittedName>
        <fullName evidence="1">Uncharacterized protein</fullName>
    </submittedName>
</protein>
<dbReference type="AlphaFoldDB" id="A0AAD0Q619"/>
<proteinExistence type="predicted"/>